<dbReference type="InterPro" id="IPR011989">
    <property type="entry name" value="ARM-like"/>
</dbReference>
<protein>
    <submittedName>
        <fullName evidence="1">HEAT repeat domain-containing protein</fullName>
    </submittedName>
</protein>
<comment type="caution">
    <text evidence="1">The sequence shown here is derived from an EMBL/GenBank/DDBJ whole genome shotgun (WGS) entry which is preliminary data.</text>
</comment>
<dbReference type="Gene3D" id="1.25.10.10">
    <property type="entry name" value="Leucine-rich Repeat Variant"/>
    <property type="match status" value="1"/>
</dbReference>
<dbReference type="Pfam" id="PF13646">
    <property type="entry name" value="HEAT_2"/>
    <property type="match status" value="1"/>
</dbReference>
<accession>A0ABV6YN84</accession>
<dbReference type="Proteomes" id="UP001594288">
    <property type="component" value="Unassembled WGS sequence"/>
</dbReference>
<evidence type="ECO:0000313" key="1">
    <source>
        <dbReference type="EMBL" id="MFC1799533.1"/>
    </source>
</evidence>
<dbReference type="PANTHER" id="PTHR12697:SF5">
    <property type="entry name" value="DEOXYHYPUSINE HYDROXYLASE"/>
    <property type="match status" value="1"/>
</dbReference>
<dbReference type="SUPFAM" id="SSF48371">
    <property type="entry name" value="ARM repeat"/>
    <property type="match status" value="1"/>
</dbReference>
<dbReference type="PANTHER" id="PTHR12697">
    <property type="entry name" value="PBS LYASE HEAT-LIKE PROTEIN"/>
    <property type="match status" value="1"/>
</dbReference>
<organism evidence="1 2">
    <name type="scientific">Eiseniibacteriota bacterium</name>
    <dbReference type="NCBI Taxonomy" id="2212470"/>
    <lineage>
        <taxon>Bacteria</taxon>
        <taxon>Candidatus Eiseniibacteriota</taxon>
    </lineage>
</organism>
<sequence>MSRDYNQSAGTSQVEIILKRLAALLKNMKTYHPDSPVITKSFGLVLSSLNQFLKDNESLTLLVREDTLAYGDRVCYRCANKVDSVAFALFRDGIRLITFRSGLSPREIHDFVCAVHEARKADPYQADLVTILWEKELVHIGYSAVDTYLEDTERQKIEELARKCTESRADEKPGGNVLSPEFVFNELGLSITPESPSPARQSKSVSEMDTQNLIREILEEDEANLLKLCSEICTEIAYTADTDEMFNSVVSLLGRISELLVSSGDFLSACCIVSDLRLLASEEDTSDARRASIMDTISRLGEREVIRPIADQLCELTESRLEELFAYLSLMTPTAVGPLCDLVAESEQKQVRYLLCRAISIVARTETDCLRRFLQDHRWYVVRNIVMIAGMIGSPEVIPLLRFVSSHREPRVRKELARCLGRIRSEASLDILKDLLQDENKSVRLAAITATREIESDQAMSVIETIILDKAFSKRPQDEKKQMMITYGSLGEGSYELLKSVVAGNLKGYDDETRASAVYGVAVTGAGGCLEFLESLTAATETPIKHAAAQVLAEVEAFQDVRG</sequence>
<keyword evidence="2" id="KW-1185">Reference proteome</keyword>
<dbReference type="InterPro" id="IPR004155">
    <property type="entry name" value="PBS_lyase_HEAT"/>
</dbReference>
<dbReference type="EMBL" id="JBHPEI010000011">
    <property type="protein sequence ID" value="MFC1799533.1"/>
    <property type="molecule type" value="Genomic_DNA"/>
</dbReference>
<dbReference type="InterPro" id="IPR016024">
    <property type="entry name" value="ARM-type_fold"/>
</dbReference>
<name>A0ABV6YN84_UNCEI</name>
<dbReference type="SMART" id="SM00567">
    <property type="entry name" value="EZ_HEAT"/>
    <property type="match status" value="3"/>
</dbReference>
<gene>
    <name evidence="1" type="ORF">ACFL2Z_01290</name>
</gene>
<evidence type="ECO:0000313" key="2">
    <source>
        <dbReference type="Proteomes" id="UP001594288"/>
    </source>
</evidence>
<proteinExistence type="predicted"/>
<reference evidence="1 2" key="1">
    <citation type="submission" date="2024-09" db="EMBL/GenBank/DDBJ databases">
        <authorList>
            <person name="D'Angelo T."/>
        </authorList>
    </citation>
    <scope>NUCLEOTIDE SEQUENCE [LARGE SCALE GENOMIC DNA]</scope>
    <source>
        <strain evidence="1">SAG AM-311-F02</strain>
    </source>
</reference>